<evidence type="ECO:0000313" key="3">
    <source>
        <dbReference type="Proteomes" id="UP000266861"/>
    </source>
</evidence>
<name>A0A397FZ77_9GLOM</name>
<gene>
    <name evidence="2" type="ORF">Glove_767g8</name>
</gene>
<dbReference type="OrthoDB" id="2376375at2759"/>
<evidence type="ECO:0000256" key="1">
    <source>
        <dbReference type="SAM" id="MobiDB-lite"/>
    </source>
</evidence>
<dbReference type="Proteomes" id="UP000266861">
    <property type="component" value="Unassembled WGS sequence"/>
</dbReference>
<feature type="region of interest" description="Disordered" evidence="1">
    <location>
        <begin position="50"/>
        <end position="69"/>
    </location>
</feature>
<organism evidence="2 3">
    <name type="scientific">Diversispora epigaea</name>
    <dbReference type="NCBI Taxonomy" id="1348612"/>
    <lineage>
        <taxon>Eukaryota</taxon>
        <taxon>Fungi</taxon>
        <taxon>Fungi incertae sedis</taxon>
        <taxon>Mucoromycota</taxon>
        <taxon>Glomeromycotina</taxon>
        <taxon>Glomeromycetes</taxon>
        <taxon>Diversisporales</taxon>
        <taxon>Diversisporaceae</taxon>
        <taxon>Diversispora</taxon>
    </lineage>
</organism>
<comment type="caution">
    <text evidence="2">The sequence shown here is derived from an EMBL/GenBank/DDBJ whole genome shotgun (WGS) entry which is preliminary data.</text>
</comment>
<proteinExistence type="predicted"/>
<reference evidence="2 3" key="1">
    <citation type="submission" date="2018-08" db="EMBL/GenBank/DDBJ databases">
        <title>Genome and evolution of the arbuscular mycorrhizal fungus Diversispora epigaea (formerly Glomus versiforme) and its bacterial endosymbionts.</title>
        <authorList>
            <person name="Sun X."/>
            <person name="Fei Z."/>
            <person name="Harrison M."/>
        </authorList>
    </citation>
    <scope>NUCLEOTIDE SEQUENCE [LARGE SCALE GENOMIC DNA]</scope>
    <source>
        <strain evidence="2 3">IT104</strain>
    </source>
</reference>
<accession>A0A397FZ77</accession>
<dbReference type="AlphaFoldDB" id="A0A397FZ77"/>
<sequence>MCQYMAGNKSGRQSKVGERYFEKFRTRFWKRPQKCHNRIPPPTYEEVSSMLSYRESPASQKDRSASPTCRILSRRGEVSNNASNIVNETREAKVYYFVIVK</sequence>
<evidence type="ECO:0000313" key="2">
    <source>
        <dbReference type="EMBL" id="RHZ44061.1"/>
    </source>
</evidence>
<dbReference type="EMBL" id="PQFF01000596">
    <property type="protein sequence ID" value="RHZ44061.1"/>
    <property type="molecule type" value="Genomic_DNA"/>
</dbReference>
<keyword evidence="3" id="KW-1185">Reference proteome</keyword>
<protein>
    <submittedName>
        <fullName evidence="2">Uncharacterized protein</fullName>
    </submittedName>
</protein>